<dbReference type="Pfam" id="PF06051">
    <property type="entry name" value="DUF928"/>
    <property type="match status" value="1"/>
</dbReference>
<dbReference type="Proteomes" id="UP000654482">
    <property type="component" value="Unassembled WGS sequence"/>
</dbReference>
<keyword evidence="4" id="KW-1185">Reference proteome</keyword>
<name>A0A8J7DWM4_9CYAN</name>
<reference evidence="3" key="1">
    <citation type="submission" date="2020-10" db="EMBL/GenBank/DDBJ databases">
        <authorList>
            <person name="Castelo-Branco R."/>
            <person name="Eusebio N."/>
            <person name="Adriana R."/>
            <person name="Vieira A."/>
            <person name="Brugerolle De Fraissinette N."/>
            <person name="Rezende De Castro R."/>
            <person name="Schneider M.P."/>
            <person name="Vasconcelos V."/>
            <person name="Leao P.N."/>
        </authorList>
    </citation>
    <scope>NUCLEOTIDE SEQUENCE</scope>
    <source>
        <strain evidence="3">LEGE 07157</strain>
    </source>
</reference>
<evidence type="ECO:0000313" key="3">
    <source>
        <dbReference type="EMBL" id="MBE9116195.1"/>
    </source>
</evidence>
<protein>
    <submittedName>
        <fullName evidence="3">DUF928 domain-containing protein</fullName>
    </submittedName>
</protein>
<dbReference type="InterPro" id="IPR010328">
    <property type="entry name" value="DUF928"/>
</dbReference>
<proteinExistence type="predicted"/>
<sequence>MYKIHSLPQRKIAAIAVAWAIAGSLFCPVQASPDLSGKGSPGDRDSGASFSVIYNTPPDLSQGGRPGDRRGAAGRGICSSNVNPERLVTLVPKTIKGLTAEKFPTFWFAVPYSAGDYHTIEFVLVDDNDEDVYRTQIPQTEELPGLVSVTLPQTAPELETNRTYNWFVTVYCEDPQQDEPQRIFAKGAIERIELDPAIARELATANEQQKAVLFGKHGLWYEMLDQLVTLRRQGQAEENWQKVLEAVELEELSSQAIVDLAPTEE</sequence>
<gene>
    <name evidence="3" type="ORF">IQ249_09835</name>
</gene>
<accession>A0A8J7DWM4</accession>
<keyword evidence="2" id="KW-0732">Signal</keyword>
<feature type="chain" id="PRO_5035196374" evidence="2">
    <location>
        <begin position="32"/>
        <end position="265"/>
    </location>
</feature>
<feature type="signal peptide" evidence="2">
    <location>
        <begin position="1"/>
        <end position="31"/>
    </location>
</feature>
<dbReference type="AlphaFoldDB" id="A0A8J7DWM4"/>
<organism evidence="3 4">
    <name type="scientific">Lusitaniella coriacea LEGE 07157</name>
    <dbReference type="NCBI Taxonomy" id="945747"/>
    <lineage>
        <taxon>Bacteria</taxon>
        <taxon>Bacillati</taxon>
        <taxon>Cyanobacteriota</taxon>
        <taxon>Cyanophyceae</taxon>
        <taxon>Spirulinales</taxon>
        <taxon>Lusitaniellaceae</taxon>
        <taxon>Lusitaniella</taxon>
    </lineage>
</organism>
<feature type="region of interest" description="Disordered" evidence="1">
    <location>
        <begin position="55"/>
        <end position="76"/>
    </location>
</feature>
<comment type="caution">
    <text evidence="3">The sequence shown here is derived from an EMBL/GenBank/DDBJ whole genome shotgun (WGS) entry which is preliminary data.</text>
</comment>
<dbReference type="EMBL" id="JADEWZ010000012">
    <property type="protein sequence ID" value="MBE9116195.1"/>
    <property type="molecule type" value="Genomic_DNA"/>
</dbReference>
<evidence type="ECO:0000313" key="4">
    <source>
        <dbReference type="Proteomes" id="UP000654482"/>
    </source>
</evidence>
<evidence type="ECO:0000256" key="2">
    <source>
        <dbReference type="SAM" id="SignalP"/>
    </source>
</evidence>
<evidence type="ECO:0000256" key="1">
    <source>
        <dbReference type="SAM" id="MobiDB-lite"/>
    </source>
</evidence>
<dbReference type="RefSeq" id="WP_194029290.1">
    <property type="nucleotide sequence ID" value="NZ_JADEWZ010000012.1"/>
</dbReference>